<name>A0A183BTR6_GLOPA</name>
<protein>
    <submittedName>
        <fullName evidence="2">Uncharacterized protein</fullName>
    </submittedName>
</protein>
<dbReference type="AlphaFoldDB" id="A0A183BTR6"/>
<dbReference type="WBParaSite" id="GPLIN_000400200">
    <property type="protein sequence ID" value="GPLIN_000400200"/>
    <property type="gene ID" value="GPLIN_000400200"/>
</dbReference>
<organism evidence="1 2">
    <name type="scientific">Globodera pallida</name>
    <name type="common">Potato cyst nematode worm</name>
    <name type="synonym">Heterodera pallida</name>
    <dbReference type="NCBI Taxonomy" id="36090"/>
    <lineage>
        <taxon>Eukaryota</taxon>
        <taxon>Metazoa</taxon>
        <taxon>Ecdysozoa</taxon>
        <taxon>Nematoda</taxon>
        <taxon>Chromadorea</taxon>
        <taxon>Rhabditida</taxon>
        <taxon>Tylenchina</taxon>
        <taxon>Tylenchomorpha</taxon>
        <taxon>Tylenchoidea</taxon>
        <taxon>Heteroderidae</taxon>
        <taxon>Heteroderinae</taxon>
        <taxon>Globodera</taxon>
    </lineage>
</organism>
<evidence type="ECO:0000313" key="1">
    <source>
        <dbReference type="Proteomes" id="UP000050741"/>
    </source>
</evidence>
<dbReference type="Proteomes" id="UP000050741">
    <property type="component" value="Unassembled WGS sequence"/>
</dbReference>
<evidence type="ECO:0000313" key="2">
    <source>
        <dbReference type="WBParaSite" id="GPLIN_000400200"/>
    </source>
</evidence>
<proteinExistence type="predicted"/>
<sequence>MERKRGELFILLRKLVEEDGTTFDEDDIRKGFNYVKDHRSMHRWHEVRASLFDRAGKVNKEKKFVKVLAWRMGQLSKLYMLRKANIKIVVNKVPRIVGDLERITADMNTPSVAQFAREWEQQRQSMSEEMNQLWANLKKTMAKKVDDIINKASDQDSPIENEDDNVERALPLEAINLQN</sequence>
<accession>A0A183BTR6</accession>
<reference evidence="1" key="1">
    <citation type="submission" date="2013-12" db="EMBL/GenBank/DDBJ databases">
        <authorList>
            <person name="Aslett M."/>
        </authorList>
    </citation>
    <scope>NUCLEOTIDE SEQUENCE [LARGE SCALE GENOMIC DNA]</scope>
    <source>
        <strain evidence="1">Lindley</strain>
    </source>
</reference>
<reference evidence="2" key="3">
    <citation type="submission" date="2016-06" db="UniProtKB">
        <authorList>
            <consortium name="WormBaseParasite"/>
        </authorList>
    </citation>
    <scope>IDENTIFICATION</scope>
</reference>
<keyword evidence="1" id="KW-1185">Reference proteome</keyword>
<reference evidence="1" key="2">
    <citation type="submission" date="2014-05" db="EMBL/GenBank/DDBJ databases">
        <title>The genome and life-stage specific transcriptomes of Globodera pallida elucidate key aspects of plant parasitism by a cyst nematode.</title>
        <authorList>
            <person name="Cotton J.A."/>
            <person name="Lilley C.J."/>
            <person name="Jones L.M."/>
            <person name="Kikuchi T."/>
            <person name="Reid A.J."/>
            <person name="Thorpe P."/>
            <person name="Tsai I.J."/>
            <person name="Beasley H."/>
            <person name="Blok V."/>
            <person name="Cock P.J.A."/>
            <person name="Van den Akker S.E."/>
            <person name="Holroyd N."/>
            <person name="Hunt M."/>
            <person name="Mantelin S."/>
            <person name="Naghra H."/>
            <person name="Pain A."/>
            <person name="Palomares-Rius J.E."/>
            <person name="Zarowiecki M."/>
            <person name="Berriman M."/>
            <person name="Jones J.T."/>
            <person name="Urwin P.E."/>
        </authorList>
    </citation>
    <scope>NUCLEOTIDE SEQUENCE [LARGE SCALE GENOMIC DNA]</scope>
    <source>
        <strain evidence="1">Lindley</strain>
    </source>
</reference>